<evidence type="ECO:0000313" key="2">
    <source>
        <dbReference type="EMBL" id="CAK9020165.1"/>
    </source>
</evidence>
<sequence length="364" mass="40929">MSEPPRVKKEECKSEDEEAKPEGNTARDVIWAAFQKVTRDQNLGEWLNDKYQDPASLHAAINRIVYDRPGALEMPSMVSVAPQSRVDELYVALNQLDYSKEAKSGCVGQETAEKQPPSALEFLGQFRKAIEIQKQSTGKQAKPAQDAVLWAMQTRGGDMASSESDASGNESDAKCLSEGDKCASKALFYEVSRLLEANVAEVFTKRGEFFQVAKFHGPAEMRGRLIFLLLVGKLHVMTCLRSCQTDQLGVERHEFGRYRGKELWKEIMNIDEEASVLYIERVTQIFDAKVSKDATSKAKKSAQLSLEDHQNLMDSVLAWKWVRPKLLASVDGEMMPKLDDMFAKGMENRFCKILDFVARGKTKL</sequence>
<evidence type="ECO:0000256" key="1">
    <source>
        <dbReference type="SAM" id="MobiDB-lite"/>
    </source>
</evidence>
<keyword evidence="3" id="KW-1185">Reference proteome</keyword>
<feature type="region of interest" description="Disordered" evidence="1">
    <location>
        <begin position="1"/>
        <end position="25"/>
    </location>
</feature>
<reference evidence="2 3" key="1">
    <citation type="submission" date="2024-02" db="EMBL/GenBank/DDBJ databases">
        <authorList>
            <person name="Chen Y."/>
            <person name="Shah S."/>
            <person name="Dougan E. K."/>
            <person name="Thang M."/>
            <person name="Chan C."/>
        </authorList>
    </citation>
    <scope>NUCLEOTIDE SEQUENCE [LARGE SCALE GENOMIC DNA]</scope>
</reference>
<dbReference type="EMBL" id="CAXAMM010009369">
    <property type="protein sequence ID" value="CAK9020165.1"/>
    <property type="molecule type" value="Genomic_DNA"/>
</dbReference>
<gene>
    <name evidence="2" type="ORF">SCF082_LOCUS14811</name>
</gene>
<comment type="caution">
    <text evidence="2">The sequence shown here is derived from an EMBL/GenBank/DDBJ whole genome shotgun (WGS) entry which is preliminary data.</text>
</comment>
<evidence type="ECO:0000313" key="3">
    <source>
        <dbReference type="Proteomes" id="UP001642464"/>
    </source>
</evidence>
<protein>
    <submittedName>
        <fullName evidence="2">Uncharacterized protein</fullName>
    </submittedName>
</protein>
<feature type="compositionally biased region" description="Basic and acidic residues" evidence="1">
    <location>
        <begin position="1"/>
        <end position="12"/>
    </location>
</feature>
<accession>A0ABP0K142</accession>
<organism evidence="2 3">
    <name type="scientific">Durusdinium trenchii</name>
    <dbReference type="NCBI Taxonomy" id="1381693"/>
    <lineage>
        <taxon>Eukaryota</taxon>
        <taxon>Sar</taxon>
        <taxon>Alveolata</taxon>
        <taxon>Dinophyceae</taxon>
        <taxon>Suessiales</taxon>
        <taxon>Symbiodiniaceae</taxon>
        <taxon>Durusdinium</taxon>
    </lineage>
</organism>
<dbReference type="Proteomes" id="UP001642464">
    <property type="component" value="Unassembled WGS sequence"/>
</dbReference>
<name>A0ABP0K142_9DINO</name>
<proteinExistence type="predicted"/>